<feature type="compositionally biased region" description="Low complexity" evidence="1">
    <location>
        <begin position="95"/>
        <end position="106"/>
    </location>
</feature>
<proteinExistence type="predicted"/>
<organism evidence="2 3">
    <name type="scientific">Asanoa siamensis</name>
    <dbReference type="NCBI Taxonomy" id="926357"/>
    <lineage>
        <taxon>Bacteria</taxon>
        <taxon>Bacillati</taxon>
        <taxon>Actinomycetota</taxon>
        <taxon>Actinomycetes</taxon>
        <taxon>Micromonosporales</taxon>
        <taxon>Micromonosporaceae</taxon>
        <taxon>Asanoa</taxon>
    </lineage>
</organism>
<feature type="region of interest" description="Disordered" evidence="1">
    <location>
        <begin position="1"/>
        <end position="30"/>
    </location>
</feature>
<keyword evidence="3" id="KW-1185">Reference proteome</keyword>
<reference evidence="2 3" key="1">
    <citation type="submission" date="2021-01" db="EMBL/GenBank/DDBJ databases">
        <title>Whole genome shotgun sequence of Asanoa siamensis NBRC 107932.</title>
        <authorList>
            <person name="Komaki H."/>
            <person name="Tamura T."/>
        </authorList>
    </citation>
    <scope>NUCLEOTIDE SEQUENCE [LARGE SCALE GENOMIC DNA]</scope>
    <source>
        <strain evidence="2 3">NBRC 107932</strain>
    </source>
</reference>
<dbReference type="EMBL" id="BONE01000110">
    <property type="protein sequence ID" value="GIF77951.1"/>
    <property type="molecule type" value="Genomic_DNA"/>
</dbReference>
<evidence type="ECO:0000313" key="2">
    <source>
        <dbReference type="EMBL" id="GIF77951.1"/>
    </source>
</evidence>
<feature type="compositionally biased region" description="Polar residues" evidence="1">
    <location>
        <begin position="19"/>
        <end position="29"/>
    </location>
</feature>
<gene>
    <name evidence="2" type="ORF">Asi02nite_74690</name>
</gene>
<dbReference type="Proteomes" id="UP000604117">
    <property type="component" value="Unassembled WGS sequence"/>
</dbReference>
<name>A0ABQ4D332_9ACTN</name>
<evidence type="ECO:0000313" key="3">
    <source>
        <dbReference type="Proteomes" id="UP000604117"/>
    </source>
</evidence>
<accession>A0ABQ4D332</accession>
<comment type="caution">
    <text evidence="2">The sequence shown here is derived from an EMBL/GenBank/DDBJ whole genome shotgun (WGS) entry which is preliminary data.</text>
</comment>
<evidence type="ECO:0000256" key="1">
    <source>
        <dbReference type="SAM" id="MobiDB-lite"/>
    </source>
</evidence>
<feature type="region of interest" description="Disordered" evidence="1">
    <location>
        <begin position="72"/>
        <end position="116"/>
    </location>
</feature>
<protein>
    <submittedName>
        <fullName evidence="2">Uncharacterized protein</fullName>
    </submittedName>
</protein>
<sequence>MDSMRVCPLGGRMSRRRQPTSVVVESGTTRSDDVIAPGRVVAAPHLQAVLEDEPAAVADDDLLPDAVDLVDEPFEGEADGPGRGGASGVRHRALTARPALRPLAVAKGGRPSGRHR</sequence>